<sequence>MDWVSDLMLQNPNRWNRDIIYLIFVKEEADQIVSILIPTTNQPNKVVWFKENSGIYSVKSGYKLLLDLSNVNVNEKKLFKQIWSLMCPSKIHILMWKFVKNFIPIYQNLHFRRLITDNKCLRCRLVCESSTHAIQDYLIVAEVWSKLNVQCQIQ</sequence>
<dbReference type="InterPro" id="IPR026960">
    <property type="entry name" value="RVT-Znf"/>
</dbReference>
<feature type="domain" description="Reverse transcriptase zinc-binding" evidence="1">
    <location>
        <begin position="56"/>
        <end position="144"/>
    </location>
</feature>
<dbReference type="Pfam" id="PF13966">
    <property type="entry name" value="zf-RVT"/>
    <property type="match status" value="1"/>
</dbReference>
<evidence type="ECO:0000313" key="2">
    <source>
        <dbReference type="EMBL" id="KAK5840388.1"/>
    </source>
</evidence>
<reference evidence="2 3" key="1">
    <citation type="submission" date="2023-03" db="EMBL/GenBank/DDBJ databases">
        <title>WGS of Gossypium arboreum.</title>
        <authorList>
            <person name="Yu D."/>
        </authorList>
    </citation>
    <scope>NUCLEOTIDE SEQUENCE [LARGE SCALE GENOMIC DNA]</scope>
    <source>
        <tissue evidence="2">Leaf</tissue>
    </source>
</reference>
<evidence type="ECO:0000313" key="3">
    <source>
        <dbReference type="Proteomes" id="UP001358586"/>
    </source>
</evidence>
<keyword evidence="3" id="KW-1185">Reference proteome</keyword>
<gene>
    <name evidence="2" type="ORF">PVK06_009287</name>
</gene>
<comment type="caution">
    <text evidence="2">The sequence shown here is derived from an EMBL/GenBank/DDBJ whole genome shotgun (WGS) entry which is preliminary data.</text>
</comment>
<evidence type="ECO:0000259" key="1">
    <source>
        <dbReference type="Pfam" id="PF13966"/>
    </source>
</evidence>
<accession>A0ABR0QM84</accession>
<protein>
    <recommendedName>
        <fullName evidence="1">Reverse transcriptase zinc-binding domain-containing protein</fullName>
    </recommendedName>
</protein>
<dbReference type="EMBL" id="JARKNE010000003">
    <property type="protein sequence ID" value="KAK5840388.1"/>
    <property type="molecule type" value="Genomic_DNA"/>
</dbReference>
<name>A0ABR0QM84_GOSAR</name>
<dbReference type="Proteomes" id="UP001358586">
    <property type="component" value="Chromosome 3"/>
</dbReference>
<organism evidence="2 3">
    <name type="scientific">Gossypium arboreum</name>
    <name type="common">Tree cotton</name>
    <name type="synonym">Gossypium nanking</name>
    <dbReference type="NCBI Taxonomy" id="29729"/>
    <lineage>
        <taxon>Eukaryota</taxon>
        <taxon>Viridiplantae</taxon>
        <taxon>Streptophyta</taxon>
        <taxon>Embryophyta</taxon>
        <taxon>Tracheophyta</taxon>
        <taxon>Spermatophyta</taxon>
        <taxon>Magnoliopsida</taxon>
        <taxon>eudicotyledons</taxon>
        <taxon>Gunneridae</taxon>
        <taxon>Pentapetalae</taxon>
        <taxon>rosids</taxon>
        <taxon>malvids</taxon>
        <taxon>Malvales</taxon>
        <taxon>Malvaceae</taxon>
        <taxon>Malvoideae</taxon>
        <taxon>Gossypium</taxon>
    </lineage>
</organism>
<proteinExistence type="predicted"/>